<keyword evidence="2" id="KW-0732">Signal</keyword>
<dbReference type="AlphaFoldDB" id="A0A437QAX0"/>
<comment type="caution">
    <text evidence="3">The sequence shown here is derived from an EMBL/GenBank/DDBJ whole genome shotgun (WGS) entry which is preliminary data.</text>
</comment>
<feature type="chain" id="PRO_5019051508" description="Periplasmic heavy metal sensor" evidence="2">
    <location>
        <begin position="23"/>
        <end position="154"/>
    </location>
</feature>
<evidence type="ECO:0000256" key="1">
    <source>
        <dbReference type="SAM" id="MobiDB-lite"/>
    </source>
</evidence>
<feature type="compositionally biased region" description="Basic and acidic residues" evidence="1">
    <location>
        <begin position="72"/>
        <end position="83"/>
    </location>
</feature>
<dbReference type="EMBL" id="SACQ01000002">
    <property type="protein sequence ID" value="RVU31694.1"/>
    <property type="molecule type" value="Genomic_DNA"/>
</dbReference>
<gene>
    <name evidence="3" type="ORF">EOE65_06875</name>
</gene>
<keyword evidence="4" id="KW-1185">Reference proteome</keyword>
<feature type="signal peptide" evidence="2">
    <location>
        <begin position="1"/>
        <end position="22"/>
    </location>
</feature>
<evidence type="ECO:0008006" key="5">
    <source>
        <dbReference type="Google" id="ProtNLM"/>
    </source>
</evidence>
<reference evidence="3 4" key="1">
    <citation type="submission" date="2019-01" db="EMBL/GenBank/DDBJ databases">
        <authorList>
            <person name="Chen W.-M."/>
        </authorList>
    </citation>
    <scope>NUCLEOTIDE SEQUENCE [LARGE SCALE GENOMIC DNA]</scope>
    <source>
        <strain evidence="3 4">HPM-16</strain>
    </source>
</reference>
<proteinExistence type="predicted"/>
<feature type="region of interest" description="Disordered" evidence="1">
    <location>
        <begin position="72"/>
        <end position="96"/>
    </location>
</feature>
<dbReference type="GO" id="GO:0042597">
    <property type="term" value="C:periplasmic space"/>
    <property type="evidence" value="ECO:0007669"/>
    <property type="project" value="InterPro"/>
</dbReference>
<evidence type="ECO:0000313" key="3">
    <source>
        <dbReference type="EMBL" id="RVU31694.1"/>
    </source>
</evidence>
<name>A0A437QAX0_9GAMM</name>
<sequence length="154" mass="17941">MKKLTLAALMIPALMVGNMAVADRGDYERCEGKRGEYSEHKKHRGEKMAKRIAKRLDLSDQQAESLQALFAQKRDDRQERRDQMQQMHQAIRDLDPNAADYKKQLELAKRNAADFAMARVEEKAQMRVEIAKILTDTQLAEFDQMMEKRKGRHH</sequence>
<evidence type="ECO:0000256" key="2">
    <source>
        <dbReference type="SAM" id="SignalP"/>
    </source>
</evidence>
<dbReference type="Proteomes" id="UP000282818">
    <property type="component" value="Unassembled WGS sequence"/>
</dbReference>
<evidence type="ECO:0000313" key="4">
    <source>
        <dbReference type="Proteomes" id="UP000282818"/>
    </source>
</evidence>
<dbReference type="Gene3D" id="1.20.120.1490">
    <property type="match status" value="1"/>
</dbReference>
<dbReference type="InterPro" id="IPR012899">
    <property type="entry name" value="LTXXQ"/>
</dbReference>
<dbReference type="Pfam" id="PF07813">
    <property type="entry name" value="LTXXQ"/>
    <property type="match status" value="1"/>
</dbReference>
<accession>A0A437QAX0</accession>
<organism evidence="3 4">
    <name type="scientific">Neptunomonas marina</name>
    <dbReference type="NCBI Taxonomy" id="1815562"/>
    <lineage>
        <taxon>Bacteria</taxon>
        <taxon>Pseudomonadati</taxon>
        <taxon>Pseudomonadota</taxon>
        <taxon>Gammaproteobacteria</taxon>
        <taxon>Oceanospirillales</taxon>
        <taxon>Oceanospirillaceae</taxon>
        <taxon>Neptunomonas</taxon>
    </lineage>
</organism>
<dbReference type="RefSeq" id="WP_127693553.1">
    <property type="nucleotide sequence ID" value="NZ_SACQ01000002.1"/>
</dbReference>
<protein>
    <recommendedName>
        <fullName evidence="5">Periplasmic heavy metal sensor</fullName>
    </recommendedName>
</protein>